<feature type="region of interest" description="Disordered" evidence="2">
    <location>
        <begin position="38"/>
        <end position="62"/>
    </location>
</feature>
<feature type="coiled-coil region" evidence="1">
    <location>
        <begin position="402"/>
        <end position="562"/>
    </location>
</feature>
<dbReference type="AlphaFoldDB" id="A0A9Q0LVP7"/>
<dbReference type="EMBL" id="JAPDFW010000047">
    <property type="protein sequence ID" value="KAJ5078720.1"/>
    <property type="molecule type" value="Genomic_DNA"/>
</dbReference>
<feature type="coiled-coil region" evidence="1">
    <location>
        <begin position="73"/>
        <end position="114"/>
    </location>
</feature>
<reference evidence="3" key="1">
    <citation type="submission" date="2022-10" db="EMBL/GenBank/DDBJ databases">
        <title>Novel sulphate-reducing endosymbionts in the free-living metamonad Anaeramoeba.</title>
        <authorList>
            <person name="Jerlstrom-Hultqvist J."/>
            <person name="Cepicka I."/>
            <person name="Gallot-Lavallee L."/>
            <person name="Salas-Leiva D."/>
            <person name="Curtis B.A."/>
            <person name="Zahonova K."/>
            <person name="Pipaliya S."/>
            <person name="Dacks J."/>
            <person name="Roger A.J."/>
        </authorList>
    </citation>
    <scope>NUCLEOTIDE SEQUENCE</scope>
    <source>
        <strain evidence="3">BMAN</strain>
    </source>
</reference>
<sequence>MEEFQSVSKIANIFEEKHRALAEETRKFAPKKNIRQMINRSKMQTKQTRQTTQTRQTRQARTPIKKTMSNLENKPIKNEVKEMEAKISTLNQRIKELEQKIQNKDELIIEKENSVIQVKEELTKVEEVKRNLIGLVGKYVDEIEDLKNYQNKIEEEKKKQKEEELKKQKEEELKKKAIKFYEKEVQTEKENSNQNLNQTEKENSNQNLNQNLEENVNQNLNQDSLLQTIKELKIQNEDLTREYQSKQTKKKNKLKLALEQNKTLTSKIEEQNLLINELKKKQDQTNQESNKIAKNLTQNIEQMQEQNKILEKQKQNLEKQNEGLKQENIQVKNKLEEKMNETQDEDEDSFSVKLTTDFFEKLDSLNLDFDSVNVTDVDELPMFLLKTIEEGREHTIKLQLSIVEESKKLKKLKKQHKILNENYENENSNLIAQIQKLQQERDDILSEFTHMENEYLQLKMREEMVQNDSQIIAKIQEENNQLTQEISEMDQQLIQRNEDLEQLYLQFTESKSEIDQKQKEIVFLQNEIQKKNLEIESSLKTIKEFEEIVDLMDAEISHLKSQN</sequence>
<evidence type="ECO:0000256" key="1">
    <source>
        <dbReference type="SAM" id="Coils"/>
    </source>
</evidence>
<comment type="caution">
    <text evidence="3">The sequence shown here is derived from an EMBL/GenBank/DDBJ whole genome shotgun (WGS) entry which is preliminary data.</text>
</comment>
<evidence type="ECO:0000313" key="3">
    <source>
        <dbReference type="EMBL" id="KAJ5078720.1"/>
    </source>
</evidence>
<feature type="compositionally biased region" description="Low complexity" evidence="2">
    <location>
        <begin position="44"/>
        <end position="62"/>
    </location>
</feature>
<keyword evidence="1" id="KW-0175">Coiled coil</keyword>
<keyword evidence="4" id="KW-1185">Reference proteome</keyword>
<proteinExistence type="predicted"/>
<protein>
    <submittedName>
        <fullName evidence="3">Centrosomal protein</fullName>
    </submittedName>
</protein>
<accession>A0A9Q0LVP7</accession>
<gene>
    <name evidence="3" type="ORF">M0811_14745</name>
</gene>
<feature type="coiled-coil region" evidence="1">
    <location>
        <begin position="139"/>
        <end position="345"/>
    </location>
</feature>
<evidence type="ECO:0000313" key="4">
    <source>
        <dbReference type="Proteomes" id="UP001149090"/>
    </source>
</evidence>
<organism evidence="3 4">
    <name type="scientific">Anaeramoeba ignava</name>
    <name type="common">Anaerobic marine amoeba</name>
    <dbReference type="NCBI Taxonomy" id="1746090"/>
    <lineage>
        <taxon>Eukaryota</taxon>
        <taxon>Metamonada</taxon>
        <taxon>Anaeramoebidae</taxon>
        <taxon>Anaeramoeba</taxon>
    </lineage>
</organism>
<name>A0A9Q0LVP7_ANAIG</name>
<dbReference type="Proteomes" id="UP001149090">
    <property type="component" value="Unassembled WGS sequence"/>
</dbReference>
<evidence type="ECO:0000256" key="2">
    <source>
        <dbReference type="SAM" id="MobiDB-lite"/>
    </source>
</evidence>